<dbReference type="InterPro" id="IPR017871">
    <property type="entry name" value="ABC_transporter-like_CS"/>
</dbReference>
<dbReference type="SMART" id="SM00382">
    <property type="entry name" value="AAA"/>
    <property type="match status" value="2"/>
</dbReference>
<organism evidence="9 10">
    <name type="scientific">Brucella lupini</name>
    <dbReference type="NCBI Taxonomy" id="255457"/>
    <lineage>
        <taxon>Bacteria</taxon>
        <taxon>Pseudomonadati</taxon>
        <taxon>Pseudomonadota</taxon>
        <taxon>Alphaproteobacteria</taxon>
        <taxon>Hyphomicrobiales</taxon>
        <taxon>Brucellaceae</taxon>
        <taxon>Brucella/Ochrobactrum group</taxon>
        <taxon>Brucella</taxon>
    </lineage>
</organism>
<dbReference type="PROSITE" id="PS50893">
    <property type="entry name" value="ABC_TRANSPORTER_2"/>
    <property type="match status" value="2"/>
</dbReference>
<dbReference type="PROSITE" id="PS00211">
    <property type="entry name" value="ABC_TRANSPORTER_1"/>
    <property type="match status" value="1"/>
</dbReference>
<keyword evidence="5" id="KW-0677">Repeat</keyword>
<evidence type="ECO:0000256" key="3">
    <source>
        <dbReference type="ARBA" id="ARBA00022448"/>
    </source>
</evidence>
<feature type="domain" description="ABC transporter" evidence="8">
    <location>
        <begin position="4"/>
        <end position="238"/>
    </location>
</feature>
<keyword evidence="7" id="KW-0067">ATP-binding</keyword>
<dbReference type="EMBL" id="NNRN01000056">
    <property type="protein sequence ID" value="OYR25958.1"/>
    <property type="molecule type" value="Genomic_DNA"/>
</dbReference>
<comment type="subcellular location">
    <subcellularLocation>
        <location evidence="1">Cell inner membrane</location>
    </subcellularLocation>
</comment>
<evidence type="ECO:0000256" key="4">
    <source>
        <dbReference type="ARBA" id="ARBA00022597"/>
    </source>
</evidence>
<dbReference type="CDD" id="cd03215">
    <property type="entry name" value="ABC_Carb_Monos_II"/>
    <property type="match status" value="1"/>
</dbReference>
<dbReference type="AlphaFoldDB" id="A0A256GG39"/>
<sequence length="498" mass="53618">MALLSFEKVAKTFAGIPVLQSIDLDVDKGQVVALVGENGAGKSTLMRIAAGLMAPSTGSITFDGAPAPATLVAAEQAGIVMVHQEFCLAPHLSVAENVFLGREIVRGPFIDRRASEAGAARMLAELGSSASPKARLRDLPVSDWQMIELAKAFARRPKIILMDEPTAVLSAMEAARLFERIRAFTEGGGAVIFTSHRLDEVEEIADRVAVLRDGRIVRVEDVTQISQKDMAEAMVGRPLSEIYPARRSARDGDVLMEVCNLTSPGAVSNVSLAIRRGEILGLSGLVGSGRTELFEAVFGLRPASCQHFRLRGRDRALPNARDAWRLGLAYLTEDRKGKGLLLTRSIAQNVALVKGALAGPGWIDAAAERRGFQEAVRAYNIRGTRLDGMVGALSGGNQQKVLIAKTLAIEPEIVVFDEPTRGVDIGAKQQIYEVIARLAEAGKGVVVISSEMQEIVGLADRVLVMRQGRITGELRNGEISEQAIIRFAMGLQEEMQHV</sequence>
<keyword evidence="4" id="KW-0762">Sugar transport</keyword>
<dbReference type="Pfam" id="PF00005">
    <property type="entry name" value="ABC_tran"/>
    <property type="match status" value="2"/>
</dbReference>
<dbReference type="InterPro" id="IPR003439">
    <property type="entry name" value="ABC_transporter-like_ATP-bd"/>
</dbReference>
<protein>
    <submittedName>
        <fullName evidence="9">ABC transporter family protein</fullName>
    </submittedName>
</protein>
<evidence type="ECO:0000313" key="10">
    <source>
        <dbReference type="Proteomes" id="UP000216363"/>
    </source>
</evidence>
<evidence type="ECO:0000256" key="2">
    <source>
        <dbReference type="ARBA" id="ARBA00005417"/>
    </source>
</evidence>
<dbReference type="InterPro" id="IPR003593">
    <property type="entry name" value="AAA+_ATPase"/>
</dbReference>
<dbReference type="Proteomes" id="UP000216363">
    <property type="component" value="Unassembled WGS sequence"/>
</dbReference>
<gene>
    <name evidence="9" type="ORF">CES86_4012</name>
</gene>
<dbReference type="CDD" id="cd03216">
    <property type="entry name" value="ABC_Carb_Monos_I"/>
    <property type="match status" value="1"/>
</dbReference>
<dbReference type="InterPro" id="IPR027417">
    <property type="entry name" value="P-loop_NTPase"/>
</dbReference>
<evidence type="ECO:0000256" key="5">
    <source>
        <dbReference type="ARBA" id="ARBA00022737"/>
    </source>
</evidence>
<evidence type="ECO:0000256" key="6">
    <source>
        <dbReference type="ARBA" id="ARBA00022741"/>
    </source>
</evidence>
<dbReference type="GO" id="GO:0005524">
    <property type="term" value="F:ATP binding"/>
    <property type="evidence" value="ECO:0007669"/>
    <property type="project" value="UniProtKB-KW"/>
</dbReference>
<dbReference type="InterPro" id="IPR050107">
    <property type="entry name" value="ABC_carbohydrate_import_ATPase"/>
</dbReference>
<evidence type="ECO:0000256" key="1">
    <source>
        <dbReference type="ARBA" id="ARBA00004533"/>
    </source>
</evidence>
<evidence type="ECO:0000313" key="9">
    <source>
        <dbReference type="EMBL" id="OYR25958.1"/>
    </source>
</evidence>
<comment type="similarity">
    <text evidence="2">Belongs to the ABC transporter superfamily.</text>
</comment>
<name>A0A256GG39_9HYPH</name>
<keyword evidence="3" id="KW-0813">Transport</keyword>
<dbReference type="PANTHER" id="PTHR43790:SF9">
    <property type="entry name" value="GALACTOFURANOSE TRANSPORTER ATP-BINDING PROTEIN YTFR"/>
    <property type="match status" value="1"/>
</dbReference>
<proteinExistence type="inferred from homology"/>
<dbReference type="RefSeq" id="WP_094515324.1">
    <property type="nucleotide sequence ID" value="NZ_JBHEEP010000020.1"/>
</dbReference>
<evidence type="ECO:0000256" key="7">
    <source>
        <dbReference type="ARBA" id="ARBA00022840"/>
    </source>
</evidence>
<accession>A0A256GG39</accession>
<comment type="caution">
    <text evidence="9">The sequence shown here is derived from an EMBL/GenBank/DDBJ whole genome shotgun (WGS) entry which is preliminary data.</text>
</comment>
<dbReference type="GO" id="GO:0016887">
    <property type="term" value="F:ATP hydrolysis activity"/>
    <property type="evidence" value="ECO:0007669"/>
    <property type="project" value="InterPro"/>
</dbReference>
<reference evidence="9 10" key="1">
    <citation type="submission" date="2017-07" db="EMBL/GenBank/DDBJ databases">
        <title>Draft genome of Ochrobactrum lupini type strain LUP21.</title>
        <authorList>
            <person name="Krzyzanowska D.M."/>
            <person name="Jafra S."/>
        </authorList>
    </citation>
    <scope>NUCLEOTIDE SEQUENCE [LARGE SCALE GENOMIC DNA]</scope>
    <source>
        <strain evidence="9 10">LUP21</strain>
    </source>
</reference>
<keyword evidence="6" id="KW-0547">Nucleotide-binding</keyword>
<dbReference type="GO" id="GO:0005886">
    <property type="term" value="C:plasma membrane"/>
    <property type="evidence" value="ECO:0007669"/>
    <property type="project" value="UniProtKB-SubCell"/>
</dbReference>
<evidence type="ECO:0000259" key="8">
    <source>
        <dbReference type="PROSITE" id="PS50893"/>
    </source>
</evidence>
<dbReference type="Gene3D" id="3.40.50.300">
    <property type="entry name" value="P-loop containing nucleotide triphosphate hydrolases"/>
    <property type="match status" value="2"/>
</dbReference>
<feature type="domain" description="ABC transporter" evidence="8">
    <location>
        <begin position="249"/>
        <end position="492"/>
    </location>
</feature>
<dbReference type="SUPFAM" id="SSF52540">
    <property type="entry name" value="P-loop containing nucleoside triphosphate hydrolases"/>
    <property type="match status" value="2"/>
</dbReference>
<dbReference type="PANTHER" id="PTHR43790">
    <property type="entry name" value="CARBOHYDRATE TRANSPORT ATP-BINDING PROTEIN MG119-RELATED"/>
    <property type="match status" value="1"/>
</dbReference>